<evidence type="ECO:0000256" key="14">
    <source>
        <dbReference type="ARBA" id="ARBA00023268"/>
    </source>
</evidence>
<evidence type="ECO:0000256" key="19">
    <source>
        <dbReference type="RuleBase" id="RU003544"/>
    </source>
</evidence>
<protein>
    <recommendedName>
        <fullName evidence="6">Glutamate--cysteine ligase</fullName>
        <ecNumber evidence="5">6.3.2.2</ecNumber>
    </recommendedName>
    <alternativeName>
        <fullName evidence="16">Gamma-ECS</fullName>
    </alternativeName>
    <alternativeName>
        <fullName evidence="15">Gamma-glutamylcysteine synthetase</fullName>
    </alternativeName>
</protein>
<evidence type="ECO:0000256" key="13">
    <source>
        <dbReference type="ARBA" id="ARBA00023211"/>
    </source>
</evidence>
<dbReference type="EMBL" id="JBHUJB010000011">
    <property type="protein sequence ID" value="MFD2157733.1"/>
    <property type="molecule type" value="Genomic_DNA"/>
</dbReference>
<evidence type="ECO:0000256" key="2">
    <source>
        <dbReference type="ARBA" id="ARBA00001946"/>
    </source>
</evidence>
<dbReference type="NCBIfam" id="TIGR01435">
    <property type="entry name" value="glu_cys_lig_rel"/>
    <property type="match status" value="1"/>
</dbReference>
<comment type="similarity">
    <text evidence="4">Belongs to the glutamate--cysteine ligase type 1 family. Type 1 subfamily.</text>
</comment>
<dbReference type="InterPro" id="IPR006334">
    <property type="entry name" value="Glut_cys_ligase"/>
</dbReference>
<dbReference type="PROSITE" id="PS50975">
    <property type="entry name" value="ATP_GRASP"/>
    <property type="match status" value="1"/>
</dbReference>
<keyword evidence="13" id="KW-0464">Manganese</keyword>
<dbReference type="EC" id="6.3.2.2" evidence="5"/>
<organism evidence="21 22">
    <name type="scientific">Rubritalea tangerina</name>
    <dbReference type="NCBI Taxonomy" id="430798"/>
    <lineage>
        <taxon>Bacteria</taxon>
        <taxon>Pseudomonadati</taxon>
        <taxon>Verrucomicrobiota</taxon>
        <taxon>Verrucomicrobiia</taxon>
        <taxon>Verrucomicrobiales</taxon>
        <taxon>Rubritaleaceae</taxon>
        <taxon>Rubritalea</taxon>
    </lineage>
</organism>
<evidence type="ECO:0000256" key="8">
    <source>
        <dbReference type="ARBA" id="ARBA00022684"/>
    </source>
</evidence>
<dbReference type="InterPro" id="IPR007370">
    <property type="entry name" value="Glu_cys_ligase"/>
</dbReference>
<evidence type="ECO:0000256" key="17">
    <source>
        <dbReference type="ARBA" id="ARBA00048819"/>
    </source>
</evidence>
<dbReference type="GO" id="GO:0004363">
    <property type="term" value="F:glutathione synthase activity"/>
    <property type="evidence" value="ECO:0007669"/>
    <property type="project" value="UniProtKB-EC"/>
</dbReference>
<evidence type="ECO:0000313" key="21">
    <source>
        <dbReference type="EMBL" id="MFD2157733.1"/>
    </source>
</evidence>
<dbReference type="InterPro" id="IPR014746">
    <property type="entry name" value="Gln_synth/guanido_kin_cat_dom"/>
</dbReference>
<evidence type="ECO:0000256" key="5">
    <source>
        <dbReference type="ARBA" id="ARBA00012220"/>
    </source>
</evidence>
<evidence type="ECO:0000256" key="16">
    <source>
        <dbReference type="ARBA" id="ARBA00032122"/>
    </source>
</evidence>
<reference evidence="22" key="1">
    <citation type="journal article" date="2019" name="Int. J. Syst. Evol. Microbiol.">
        <title>The Global Catalogue of Microorganisms (GCM) 10K type strain sequencing project: providing services to taxonomists for standard genome sequencing and annotation.</title>
        <authorList>
            <consortium name="The Broad Institute Genomics Platform"/>
            <consortium name="The Broad Institute Genome Sequencing Center for Infectious Disease"/>
            <person name="Wu L."/>
            <person name="Ma J."/>
        </authorList>
    </citation>
    <scope>NUCLEOTIDE SEQUENCE [LARGE SCALE GENOMIC DNA]</scope>
    <source>
        <strain evidence="22">CCUG 57942</strain>
    </source>
</reference>
<keyword evidence="7 19" id="KW-0436">Ligase</keyword>
<feature type="domain" description="ATP-grasp" evidence="20">
    <location>
        <begin position="509"/>
        <end position="765"/>
    </location>
</feature>
<name>A0ABW4Z754_9BACT</name>
<dbReference type="InterPro" id="IPR040657">
    <property type="entry name" value="GshAB_ATP-grasp"/>
</dbReference>
<dbReference type="Proteomes" id="UP001597389">
    <property type="component" value="Unassembled WGS sequence"/>
</dbReference>
<evidence type="ECO:0000256" key="11">
    <source>
        <dbReference type="ARBA" id="ARBA00022840"/>
    </source>
</evidence>
<keyword evidence="12" id="KW-0460">Magnesium</keyword>
<keyword evidence="10 18" id="KW-0547">Nucleotide-binding</keyword>
<evidence type="ECO:0000256" key="18">
    <source>
        <dbReference type="PROSITE-ProRule" id="PRU00409"/>
    </source>
</evidence>
<keyword evidence="22" id="KW-1185">Reference proteome</keyword>
<dbReference type="GO" id="GO:0004357">
    <property type="term" value="F:glutamate-cysteine ligase activity"/>
    <property type="evidence" value="ECO:0007669"/>
    <property type="project" value="UniProtKB-EC"/>
</dbReference>
<comment type="catalytic activity">
    <reaction evidence="17">
        <text>L-cysteine + L-glutamate + ATP = gamma-L-glutamyl-L-cysteine + ADP + phosphate + H(+)</text>
        <dbReference type="Rhea" id="RHEA:13285"/>
        <dbReference type="ChEBI" id="CHEBI:15378"/>
        <dbReference type="ChEBI" id="CHEBI:29985"/>
        <dbReference type="ChEBI" id="CHEBI:30616"/>
        <dbReference type="ChEBI" id="CHEBI:35235"/>
        <dbReference type="ChEBI" id="CHEBI:43474"/>
        <dbReference type="ChEBI" id="CHEBI:58173"/>
        <dbReference type="ChEBI" id="CHEBI:456216"/>
        <dbReference type="EC" id="6.3.2.2"/>
    </reaction>
</comment>
<dbReference type="Gene3D" id="3.30.590.20">
    <property type="match status" value="1"/>
</dbReference>
<evidence type="ECO:0000256" key="3">
    <source>
        <dbReference type="ARBA" id="ARBA00005006"/>
    </source>
</evidence>
<keyword evidence="14" id="KW-0511">Multifunctional enzyme</keyword>
<dbReference type="InterPro" id="IPR006335">
    <property type="entry name" value="Glut_biosynth"/>
</dbReference>
<dbReference type="SUPFAM" id="SSF56059">
    <property type="entry name" value="Glutathione synthetase ATP-binding domain-like"/>
    <property type="match status" value="1"/>
</dbReference>
<dbReference type="InterPro" id="IPR011761">
    <property type="entry name" value="ATP-grasp"/>
</dbReference>
<comment type="pathway">
    <text evidence="3">Sulfur metabolism; glutathione biosynthesis; glutathione from L-cysteine and L-glutamate: step 1/2.</text>
</comment>
<accession>A0ABW4Z754</accession>
<evidence type="ECO:0000256" key="4">
    <source>
        <dbReference type="ARBA" id="ARBA00008772"/>
    </source>
</evidence>
<evidence type="ECO:0000256" key="12">
    <source>
        <dbReference type="ARBA" id="ARBA00022842"/>
    </source>
</evidence>
<dbReference type="Pfam" id="PF04262">
    <property type="entry name" value="Glu_cys_ligase"/>
    <property type="match status" value="2"/>
</dbReference>
<evidence type="ECO:0000256" key="7">
    <source>
        <dbReference type="ARBA" id="ARBA00022598"/>
    </source>
</evidence>
<gene>
    <name evidence="21" type="primary">gshAB</name>
    <name evidence="21" type="ORF">ACFSW8_02350</name>
</gene>
<evidence type="ECO:0000256" key="15">
    <source>
        <dbReference type="ARBA" id="ARBA00030585"/>
    </source>
</evidence>
<evidence type="ECO:0000256" key="1">
    <source>
        <dbReference type="ARBA" id="ARBA00001936"/>
    </source>
</evidence>
<evidence type="ECO:0000256" key="9">
    <source>
        <dbReference type="ARBA" id="ARBA00022723"/>
    </source>
</evidence>
<comment type="caution">
    <text evidence="21">The sequence shown here is derived from an EMBL/GenBank/DDBJ whole genome shotgun (WGS) entry which is preliminary data.</text>
</comment>
<dbReference type="SUPFAM" id="SSF55931">
    <property type="entry name" value="Glutamine synthetase/guanido kinase"/>
    <property type="match status" value="1"/>
</dbReference>
<comment type="cofactor">
    <cofactor evidence="2">
        <name>Mg(2+)</name>
        <dbReference type="ChEBI" id="CHEBI:18420"/>
    </cofactor>
</comment>
<keyword evidence="8 19" id="KW-0317">Glutathione biosynthesis</keyword>
<evidence type="ECO:0000256" key="10">
    <source>
        <dbReference type="ARBA" id="ARBA00022741"/>
    </source>
</evidence>
<dbReference type="NCBIfam" id="NF002688">
    <property type="entry name" value="PRK02471.1"/>
    <property type="match status" value="1"/>
</dbReference>
<dbReference type="Gene3D" id="3.30.470.20">
    <property type="entry name" value="ATP-grasp fold, B domain"/>
    <property type="match status" value="2"/>
</dbReference>
<comment type="cofactor">
    <cofactor evidence="1">
        <name>Mn(2+)</name>
        <dbReference type="ChEBI" id="CHEBI:29035"/>
    </cofactor>
</comment>
<dbReference type="Pfam" id="PF18419">
    <property type="entry name" value="ATP-grasp_6"/>
    <property type="match status" value="1"/>
</dbReference>
<dbReference type="PANTHER" id="PTHR38761:SF1">
    <property type="entry name" value="GLUTAMATE--CYSTEINE LIGASE"/>
    <property type="match status" value="1"/>
</dbReference>
<dbReference type="RefSeq" id="WP_377089192.1">
    <property type="nucleotide sequence ID" value="NZ_JBHSJL010000014.1"/>
</dbReference>
<keyword evidence="11 18" id="KW-0067">ATP-binding</keyword>
<dbReference type="PANTHER" id="PTHR38761">
    <property type="entry name" value="GLUTAMATE--CYSTEINE LIGASE"/>
    <property type="match status" value="1"/>
</dbReference>
<evidence type="ECO:0000256" key="6">
    <source>
        <dbReference type="ARBA" id="ARBA00014618"/>
    </source>
</evidence>
<evidence type="ECO:0000259" key="20">
    <source>
        <dbReference type="PROSITE" id="PS50975"/>
    </source>
</evidence>
<sequence length="766" mass="86610">MQIGEALLAPSSQTWLLEGKFGLEKEHVRVDLEGKLAQTPHPHIFGDKLAHPFVTVDFSESQLEMITPPMDSIHEALGFMETIHDVVTENLDNELLWPQSMPPALPEDGSQIPLAQFDSEHRALAEYRRFLAQTYGRKKQMISGVHVNLSFSESLLENLQRESNHSQLTQTEFKSHVYMTAMRNMMRYRWIMIALLGNTPAADNSYSTICPDLPEVVPQTCCGTKSVSVRASICGYRNNEEFTLNYASWPQFHRSVRDLVDAGKLIHEKELYSPIRLKTNLQTGEITHLEVRLLDLDPTTKSGIRPESLHLLHLFMLWSLAKEEPAPFDAAQQRIASQNQYHCACCGYDSKILDANGSPFPHSPKGAVRKFLQEIANLVPDDAPNNYNRSIKFFESCLDNPENAPLEITRKGIQNQGFIPYNLQQAKNFQVNSLHQNFRFSGLEDLELSTQLILREAVLRGISFELLDRSENFVALTKNKHTEYIQQATKTSKDNYATILMMENKLVTKKVLQRSNLTVPVGGHYTDLKHALADFNRYKSQAIVVKPKSTNFGLGITILKQNSDENHYLTALKMAFAEDSSVLVEPFIAGREFRFFLIDNKVEGVLHRVPANVMGDGSHSISELVRIKNQDPLRGKGYVTPLEKIQLGDAEKLFLETQGLDFNYTPKNQEIIYLRENSNISTGGDSLDFTDDIHPSYKQIASDAAKALNVAITGLDMIIPNISEPANDDNYAIIEMNFNPAIHIHCFPFKGSNRQLNKKLLDYLGF</sequence>
<evidence type="ECO:0000313" key="22">
    <source>
        <dbReference type="Proteomes" id="UP001597389"/>
    </source>
</evidence>
<keyword evidence="9" id="KW-0479">Metal-binding</keyword>
<proteinExistence type="inferred from homology"/>